<evidence type="ECO:0000256" key="2">
    <source>
        <dbReference type="SAM" id="MobiDB-lite"/>
    </source>
</evidence>
<accession>A0A8S1KG26</accession>
<dbReference type="OMA" id="KTHISQQ"/>
<proteinExistence type="predicted"/>
<evidence type="ECO:0000256" key="1">
    <source>
        <dbReference type="PROSITE-ProRule" id="PRU00023"/>
    </source>
</evidence>
<dbReference type="PROSITE" id="PS50297">
    <property type="entry name" value="ANK_REP_REGION"/>
    <property type="match status" value="1"/>
</dbReference>
<dbReference type="Proteomes" id="UP000688137">
    <property type="component" value="Unassembled WGS sequence"/>
</dbReference>
<dbReference type="EMBL" id="CAJJDM010000017">
    <property type="protein sequence ID" value="CAD8052815.1"/>
    <property type="molecule type" value="Genomic_DNA"/>
</dbReference>
<keyword evidence="4" id="KW-1185">Reference proteome</keyword>
<feature type="region of interest" description="Disordered" evidence="2">
    <location>
        <begin position="287"/>
        <end position="310"/>
    </location>
</feature>
<dbReference type="InterPro" id="IPR002110">
    <property type="entry name" value="Ankyrin_rpt"/>
</dbReference>
<evidence type="ECO:0000313" key="4">
    <source>
        <dbReference type="Proteomes" id="UP000688137"/>
    </source>
</evidence>
<sequence>MQKSNYTKENLEEIEQSFRPTIMNNPFTFMSTIEQGIRHRKITNESLADKIQFLGIKLSKYQIQSEKLIFDHNNETSQDKTESSDDSELEVSLDNFLDSPLNHNIRNIIKNKKPSKRKRSLLEISNQQNNQNYFFNDLPSDQKQLSTGTLVIIKKIRDAFHITLFFQPILKILEFSAKNMLLSYSVSICEEFHMELRQDKDQFANQKLQKFSKNLFMNSMIFQAIEIRYSQILIGRYLCSIRMIDVEHQDPVVQTTNIEKQEKNDQQQSIQLQKTILIDQKLDKISRKDSVNESNNKKPQTVIKMKQQSKRNLRKQDSLQKSCAIWRFFKQSIKVKLIKFQFFHLNFNCFNNKTHISQQSMFRVMSSKHIDLNSSLQDISSSLSSSQNEETLNLFKFQTHHKYNCNKYSKHPIKYTLVQIYIIWMKILSKIYMQLLKYVHEFIKNENSNYGIFKKQNQIKFNKLNWPSKIIKIQNLLIISNLFLKLNQTLLFKIEIRFLFQLLNVDVSKLCMTQQKKKDDGNTAVHLALAYEHYKIADLLMESGGSTHIINRKGQNAWGIL</sequence>
<evidence type="ECO:0000313" key="3">
    <source>
        <dbReference type="EMBL" id="CAD8052815.1"/>
    </source>
</evidence>
<feature type="repeat" description="ANK" evidence="1">
    <location>
        <begin position="520"/>
        <end position="552"/>
    </location>
</feature>
<name>A0A8S1KG26_PARPR</name>
<dbReference type="AlphaFoldDB" id="A0A8S1KG26"/>
<protein>
    <submittedName>
        <fullName evidence="3">Uncharacterized protein</fullName>
    </submittedName>
</protein>
<dbReference type="PROSITE" id="PS50088">
    <property type="entry name" value="ANK_REPEAT"/>
    <property type="match status" value="1"/>
</dbReference>
<keyword evidence="1" id="KW-0040">ANK repeat</keyword>
<comment type="caution">
    <text evidence="3">The sequence shown here is derived from an EMBL/GenBank/DDBJ whole genome shotgun (WGS) entry which is preliminary data.</text>
</comment>
<organism evidence="3 4">
    <name type="scientific">Paramecium primaurelia</name>
    <dbReference type="NCBI Taxonomy" id="5886"/>
    <lineage>
        <taxon>Eukaryota</taxon>
        <taxon>Sar</taxon>
        <taxon>Alveolata</taxon>
        <taxon>Ciliophora</taxon>
        <taxon>Intramacronucleata</taxon>
        <taxon>Oligohymenophorea</taxon>
        <taxon>Peniculida</taxon>
        <taxon>Parameciidae</taxon>
        <taxon>Paramecium</taxon>
    </lineage>
</organism>
<gene>
    <name evidence="3" type="ORF">PPRIM_AZ9-3.1.T0200015</name>
</gene>
<reference evidence="3" key="1">
    <citation type="submission" date="2021-01" db="EMBL/GenBank/DDBJ databases">
        <authorList>
            <consortium name="Genoscope - CEA"/>
            <person name="William W."/>
        </authorList>
    </citation>
    <scope>NUCLEOTIDE SEQUENCE</scope>
</reference>